<evidence type="ECO:0000313" key="1">
    <source>
        <dbReference type="EMBL" id="MFC4871658.1"/>
    </source>
</evidence>
<name>A0ABV9SZJ8_9BACT</name>
<comment type="caution">
    <text evidence="1">The sequence shown here is derived from an EMBL/GenBank/DDBJ whole genome shotgun (WGS) entry which is preliminary data.</text>
</comment>
<evidence type="ECO:0000313" key="2">
    <source>
        <dbReference type="Proteomes" id="UP001595818"/>
    </source>
</evidence>
<reference evidence="2" key="1">
    <citation type="journal article" date="2019" name="Int. J. Syst. Evol. Microbiol.">
        <title>The Global Catalogue of Microorganisms (GCM) 10K type strain sequencing project: providing services to taxonomists for standard genome sequencing and annotation.</title>
        <authorList>
            <consortium name="The Broad Institute Genomics Platform"/>
            <consortium name="The Broad Institute Genome Sequencing Center for Infectious Disease"/>
            <person name="Wu L."/>
            <person name="Ma J."/>
        </authorList>
    </citation>
    <scope>NUCLEOTIDE SEQUENCE [LARGE SCALE GENOMIC DNA]</scope>
    <source>
        <strain evidence="2">CGMCC 4.7466</strain>
    </source>
</reference>
<organism evidence="1 2">
    <name type="scientific">Negadavirga shengliensis</name>
    <dbReference type="NCBI Taxonomy" id="1389218"/>
    <lineage>
        <taxon>Bacteria</taxon>
        <taxon>Pseudomonadati</taxon>
        <taxon>Bacteroidota</taxon>
        <taxon>Cytophagia</taxon>
        <taxon>Cytophagales</taxon>
        <taxon>Cyclobacteriaceae</taxon>
        <taxon>Negadavirga</taxon>
    </lineage>
</organism>
<gene>
    <name evidence="1" type="ORF">ACFPFU_08170</name>
</gene>
<protein>
    <submittedName>
        <fullName evidence="1">Uncharacterized protein</fullName>
    </submittedName>
</protein>
<dbReference type="Proteomes" id="UP001595818">
    <property type="component" value="Unassembled WGS sequence"/>
</dbReference>
<sequence>MAKQTGILKLAGTIGNITFVQNPERVSCQAEKHAERLDVKDS</sequence>
<accession>A0ABV9SZJ8</accession>
<proteinExistence type="predicted"/>
<keyword evidence="2" id="KW-1185">Reference proteome</keyword>
<dbReference type="EMBL" id="JBHSJJ010000004">
    <property type="protein sequence ID" value="MFC4871658.1"/>
    <property type="molecule type" value="Genomic_DNA"/>
</dbReference>
<dbReference type="RefSeq" id="WP_377063341.1">
    <property type="nucleotide sequence ID" value="NZ_JBHSJJ010000004.1"/>
</dbReference>